<evidence type="ECO:0000256" key="2">
    <source>
        <dbReference type="ARBA" id="ARBA00023315"/>
    </source>
</evidence>
<dbReference type="PANTHER" id="PTHR23091:SF4">
    <property type="entry name" value="N-TERMINAL AMINO-ACID N(ALPHA)-ACETYLTRANSFERASE NATA"/>
    <property type="match status" value="1"/>
</dbReference>
<dbReference type="GO" id="GO:0031415">
    <property type="term" value="C:NatA complex"/>
    <property type="evidence" value="ECO:0007669"/>
    <property type="project" value="InterPro"/>
</dbReference>
<dbReference type="PANTHER" id="PTHR23091">
    <property type="entry name" value="N-TERMINAL ACETYLTRANSFERASE"/>
    <property type="match status" value="1"/>
</dbReference>
<keyword evidence="1" id="KW-0808">Transferase</keyword>
<evidence type="ECO:0000313" key="4">
    <source>
        <dbReference type="Proteomes" id="UP001218218"/>
    </source>
</evidence>
<comment type="caution">
    <text evidence="3">The sequence shown here is derived from an EMBL/GenBank/DDBJ whole genome shotgun (WGS) entry which is preliminary data.</text>
</comment>
<keyword evidence="2" id="KW-0012">Acyltransferase</keyword>
<sequence length="129" mass="15100">DLLGIQTTNLQNLPKNYLMKFWIYHAMTWLQISFIMEDHKGHMVCIVGYVVTKMWHSLTLSLMDPTLTCSPVMRSRRMCPPKEVMVTIYKVSFMSLHVRESNKATITLYCTLSFRVAKVEDKYSECIQI</sequence>
<evidence type="ECO:0000256" key="1">
    <source>
        <dbReference type="ARBA" id="ARBA00022679"/>
    </source>
</evidence>
<reference evidence="3" key="1">
    <citation type="submission" date="2023-03" db="EMBL/GenBank/DDBJ databases">
        <title>Massive genome expansion in bonnet fungi (Mycena s.s.) driven by repeated elements and novel gene families across ecological guilds.</title>
        <authorList>
            <consortium name="Lawrence Berkeley National Laboratory"/>
            <person name="Harder C.B."/>
            <person name="Miyauchi S."/>
            <person name="Viragh M."/>
            <person name="Kuo A."/>
            <person name="Thoen E."/>
            <person name="Andreopoulos B."/>
            <person name="Lu D."/>
            <person name="Skrede I."/>
            <person name="Drula E."/>
            <person name="Henrissat B."/>
            <person name="Morin E."/>
            <person name="Kohler A."/>
            <person name="Barry K."/>
            <person name="LaButti K."/>
            <person name="Morin E."/>
            <person name="Salamov A."/>
            <person name="Lipzen A."/>
            <person name="Mereny Z."/>
            <person name="Hegedus B."/>
            <person name="Baldrian P."/>
            <person name="Stursova M."/>
            <person name="Weitz H."/>
            <person name="Taylor A."/>
            <person name="Grigoriev I.V."/>
            <person name="Nagy L.G."/>
            <person name="Martin F."/>
            <person name="Kauserud H."/>
        </authorList>
    </citation>
    <scope>NUCLEOTIDE SEQUENCE</scope>
    <source>
        <strain evidence="3">CBHHK002</strain>
    </source>
</reference>
<evidence type="ECO:0000313" key="3">
    <source>
        <dbReference type="EMBL" id="KAJ7320979.1"/>
    </source>
</evidence>
<gene>
    <name evidence="3" type="ORF">DFH08DRAFT_713268</name>
</gene>
<dbReference type="AlphaFoldDB" id="A0AAD6ZF88"/>
<feature type="non-terminal residue" evidence="3">
    <location>
        <position position="1"/>
    </location>
</feature>
<dbReference type="Gene3D" id="3.40.630.30">
    <property type="match status" value="2"/>
</dbReference>
<dbReference type="Proteomes" id="UP001218218">
    <property type="component" value="Unassembled WGS sequence"/>
</dbReference>
<dbReference type="EMBL" id="JARIHO010000052">
    <property type="protein sequence ID" value="KAJ7320979.1"/>
    <property type="molecule type" value="Genomic_DNA"/>
</dbReference>
<dbReference type="GO" id="GO:1990189">
    <property type="term" value="F:protein N-terminal-serine acetyltransferase activity"/>
    <property type="evidence" value="ECO:0007669"/>
    <property type="project" value="TreeGrafter"/>
</dbReference>
<dbReference type="GO" id="GO:1990190">
    <property type="term" value="F:protein-N-terminal-glutamate acetyltransferase activity"/>
    <property type="evidence" value="ECO:0007669"/>
    <property type="project" value="TreeGrafter"/>
</dbReference>
<name>A0AAD6ZF88_9AGAR</name>
<organism evidence="3 4">
    <name type="scientific">Mycena albidolilacea</name>
    <dbReference type="NCBI Taxonomy" id="1033008"/>
    <lineage>
        <taxon>Eukaryota</taxon>
        <taxon>Fungi</taxon>
        <taxon>Dikarya</taxon>
        <taxon>Basidiomycota</taxon>
        <taxon>Agaricomycotina</taxon>
        <taxon>Agaricomycetes</taxon>
        <taxon>Agaricomycetidae</taxon>
        <taxon>Agaricales</taxon>
        <taxon>Marasmiineae</taxon>
        <taxon>Mycenaceae</taxon>
        <taxon>Mycena</taxon>
    </lineage>
</organism>
<keyword evidence="4" id="KW-1185">Reference proteome</keyword>
<protein>
    <submittedName>
        <fullName evidence="3">Uncharacterized protein</fullName>
    </submittedName>
</protein>
<accession>A0AAD6ZF88</accession>
<proteinExistence type="predicted"/>
<dbReference type="InterPro" id="IPR045047">
    <property type="entry name" value="Ard1-like"/>
</dbReference>